<comment type="subcellular location">
    <subcellularLocation>
        <location evidence="1">Nucleus</location>
    </subcellularLocation>
</comment>
<dbReference type="SMART" id="SM00479">
    <property type="entry name" value="EXOIII"/>
    <property type="match status" value="1"/>
</dbReference>
<dbReference type="KEGG" id="hazt:108682076"/>
<dbReference type="RefSeq" id="XP_018026678.1">
    <property type="nucleotide sequence ID" value="XM_018171189.1"/>
</dbReference>
<dbReference type="Proteomes" id="UP000694843">
    <property type="component" value="Unplaced"/>
</dbReference>
<keyword evidence="13" id="KW-1185">Reference proteome</keyword>
<gene>
    <name evidence="14" type="primary">LOC108682076</name>
    <name evidence="12" type="ORF">HAZT_HAZT006330</name>
</gene>
<proteinExistence type="inferred from homology"/>
<keyword evidence="7" id="KW-0269">Exonuclease</keyword>
<keyword evidence="8" id="KW-0539">Nucleus</keyword>
<name>A0A6A0H9L4_HYAAZ</name>
<dbReference type="InterPro" id="IPR047021">
    <property type="entry name" value="REXO1/3/4-like"/>
</dbReference>
<evidence type="ECO:0000256" key="1">
    <source>
        <dbReference type="ARBA" id="ARBA00004123"/>
    </source>
</evidence>
<dbReference type="InterPro" id="IPR013520">
    <property type="entry name" value="Ribonucl_H"/>
</dbReference>
<evidence type="ECO:0000256" key="2">
    <source>
        <dbReference type="ARBA" id="ARBA00010489"/>
    </source>
</evidence>
<evidence type="ECO:0000256" key="4">
    <source>
        <dbReference type="ARBA" id="ARBA00022552"/>
    </source>
</evidence>
<reference evidence="14" key="4">
    <citation type="submission" date="2025-04" db="UniProtKB">
        <authorList>
            <consortium name="RefSeq"/>
        </authorList>
    </citation>
    <scope>IDENTIFICATION</scope>
    <source>
        <tissue evidence="14">Whole organism</tissue>
    </source>
</reference>
<dbReference type="Gene3D" id="3.30.420.10">
    <property type="entry name" value="Ribonuclease H-like superfamily/Ribonuclease H"/>
    <property type="match status" value="1"/>
</dbReference>
<keyword evidence="4" id="KW-0698">rRNA processing</keyword>
<evidence type="ECO:0000256" key="9">
    <source>
        <dbReference type="ARBA" id="ARBA00025599"/>
    </source>
</evidence>
<dbReference type="SUPFAM" id="SSF53098">
    <property type="entry name" value="Ribonuclease H-like"/>
    <property type="match status" value="1"/>
</dbReference>
<evidence type="ECO:0000256" key="6">
    <source>
        <dbReference type="ARBA" id="ARBA00022801"/>
    </source>
</evidence>
<feature type="domain" description="Exonuclease" evidence="11">
    <location>
        <begin position="79"/>
        <end position="238"/>
    </location>
</feature>
<reference evidence="12" key="1">
    <citation type="submission" date="2014-08" db="EMBL/GenBank/DDBJ databases">
        <authorList>
            <person name="Murali S."/>
            <person name="Richards S."/>
            <person name="Bandaranaike D."/>
            <person name="Bellair M."/>
            <person name="Blankenburg K."/>
            <person name="Chao H."/>
            <person name="Dinh H."/>
            <person name="Doddapaneni H."/>
            <person name="Dugan-Rocha S."/>
            <person name="Elkadiri S."/>
            <person name="Gnanaolivu R."/>
            <person name="Hughes D."/>
            <person name="Lee S."/>
            <person name="Li M."/>
            <person name="Ming W."/>
            <person name="Munidasa M."/>
            <person name="Muniz J."/>
            <person name="Nguyen L."/>
            <person name="Osuji N."/>
            <person name="Pu L.-L."/>
            <person name="Puazo M."/>
            <person name="Skinner E."/>
            <person name="Qu C."/>
            <person name="Quiroz J."/>
            <person name="Raj R."/>
            <person name="Weissenberger G."/>
            <person name="Xin Y."/>
            <person name="Zou X."/>
            <person name="Han Y."/>
            <person name="Worley K."/>
            <person name="Muzny D."/>
            <person name="Gibbs R."/>
        </authorList>
    </citation>
    <scope>NUCLEOTIDE SEQUENCE</scope>
    <source>
        <strain evidence="12">HAZT.00-mixed</strain>
        <tissue evidence="12">Whole organism</tissue>
    </source>
</reference>
<evidence type="ECO:0000256" key="10">
    <source>
        <dbReference type="SAM" id="MobiDB-lite"/>
    </source>
</evidence>
<evidence type="ECO:0000256" key="8">
    <source>
        <dbReference type="ARBA" id="ARBA00023242"/>
    </source>
</evidence>
<keyword evidence="6" id="KW-0378">Hydrolase</keyword>
<reference evidence="12" key="2">
    <citation type="journal article" date="2018" name="Environ. Sci. Technol.">
        <title>The Toxicogenome of Hyalella azteca: A Model for Sediment Ecotoxicology and Evolutionary Toxicology.</title>
        <authorList>
            <person name="Poynton H.C."/>
            <person name="Hasenbein S."/>
            <person name="Benoit J.B."/>
            <person name="Sepulveda M.S."/>
            <person name="Poelchau M.F."/>
            <person name="Hughes D.S.T."/>
            <person name="Murali S.C."/>
            <person name="Chen S."/>
            <person name="Glastad K.M."/>
            <person name="Goodisman M.A.D."/>
            <person name="Werren J.H."/>
            <person name="Vineis J.H."/>
            <person name="Bowen J.L."/>
            <person name="Friedrich M."/>
            <person name="Jones J."/>
            <person name="Robertson H.M."/>
            <person name="Feyereisen R."/>
            <person name="Mechler-Hickson A."/>
            <person name="Mathers N."/>
            <person name="Lee C.E."/>
            <person name="Colbourne J.K."/>
            <person name="Biales A."/>
            <person name="Johnston J.S."/>
            <person name="Wellborn G.A."/>
            <person name="Rosendale A.J."/>
            <person name="Cridge A.G."/>
            <person name="Munoz-Torres M.C."/>
            <person name="Bain P.A."/>
            <person name="Manny A.R."/>
            <person name="Major K.M."/>
            <person name="Lambert F.N."/>
            <person name="Vulpe C.D."/>
            <person name="Tuck P."/>
            <person name="Blalock B.J."/>
            <person name="Lin Y.Y."/>
            <person name="Smith M.E."/>
            <person name="Ochoa-Acuna H."/>
            <person name="Chen M.M."/>
            <person name="Childers C.P."/>
            <person name="Qu J."/>
            <person name="Dugan S."/>
            <person name="Lee S.L."/>
            <person name="Chao H."/>
            <person name="Dinh H."/>
            <person name="Han Y."/>
            <person name="Doddapaneni H."/>
            <person name="Worley K.C."/>
            <person name="Muzny D.M."/>
            <person name="Gibbs R.A."/>
            <person name="Richards S."/>
        </authorList>
    </citation>
    <scope>NUCLEOTIDE SEQUENCE</scope>
    <source>
        <strain evidence="12">HAZT.00-mixed</strain>
        <tissue evidence="12">Whole organism</tissue>
    </source>
</reference>
<evidence type="ECO:0000256" key="3">
    <source>
        <dbReference type="ARBA" id="ARBA00016937"/>
    </source>
</evidence>
<dbReference type="InterPro" id="IPR037431">
    <property type="entry name" value="REX4_DEDDh_dom"/>
</dbReference>
<dbReference type="EMBL" id="JQDR03004579">
    <property type="protein sequence ID" value="KAA0201964.1"/>
    <property type="molecule type" value="Genomic_DNA"/>
</dbReference>
<dbReference type="PANTHER" id="PTHR12801:SF45">
    <property type="entry name" value="RNA EXONUCLEASE 4"/>
    <property type="match status" value="1"/>
</dbReference>
<protein>
    <recommendedName>
        <fullName evidence="3">RNA exonuclease 4</fullName>
    </recommendedName>
</protein>
<dbReference type="CDD" id="cd06144">
    <property type="entry name" value="REX4_like"/>
    <property type="match status" value="1"/>
</dbReference>
<dbReference type="GO" id="GO:0003676">
    <property type="term" value="F:nucleic acid binding"/>
    <property type="evidence" value="ECO:0007669"/>
    <property type="project" value="InterPro"/>
</dbReference>
<dbReference type="GeneID" id="108682076"/>
<evidence type="ECO:0000256" key="5">
    <source>
        <dbReference type="ARBA" id="ARBA00022722"/>
    </source>
</evidence>
<dbReference type="FunFam" id="3.30.420.10:FF:000007">
    <property type="entry name" value="Interferon-stimulated exonuclease gene 20"/>
    <property type="match status" value="1"/>
</dbReference>
<dbReference type="Proteomes" id="UP000711488">
    <property type="component" value="Unassembled WGS sequence"/>
</dbReference>
<evidence type="ECO:0000256" key="7">
    <source>
        <dbReference type="ARBA" id="ARBA00022839"/>
    </source>
</evidence>
<sequence length="291" mass="32838">MKDEHKLAWFENVDPVLVDDDLIGPESPCQPSDAEVSDNEDAVEVDMDEEDDFIVTKESNQEQAERLKEKKRIDELSMNAVALDCEMVGVGVGGCSSALGRVSIVDRRGDVLYDQFAEPVEPVTDYRTRYSGIRPENLKDAPPFSEVQAEVAKLIKGRIVVGHALKNDFGVLLLSHPQQLIRDTSLYRPFMERYRRAAPSLKNLSRDFLGLVIQEGEHDSVTDARVAMRLYYLNRVKWERNIANGTRGHFSKSMLAAKPTSSGHGRSQRRRTGNKNKRKIGKASHSKSRRK</sequence>
<reference evidence="12" key="3">
    <citation type="submission" date="2019-06" db="EMBL/GenBank/DDBJ databases">
        <authorList>
            <person name="Poynton C."/>
            <person name="Hasenbein S."/>
            <person name="Benoit J.B."/>
            <person name="Sepulveda M.S."/>
            <person name="Poelchau M.F."/>
            <person name="Murali S.C."/>
            <person name="Chen S."/>
            <person name="Glastad K.M."/>
            <person name="Werren J.H."/>
            <person name="Vineis J.H."/>
            <person name="Bowen J.L."/>
            <person name="Friedrich M."/>
            <person name="Jones J."/>
            <person name="Robertson H.M."/>
            <person name="Feyereisen R."/>
            <person name="Mechler-Hickson A."/>
            <person name="Mathers N."/>
            <person name="Lee C.E."/>
            <person name="Colbourne J.K."/>
            <person name="Biales A."/>
            <person name="Johnston J.S."/>
            <person name="Wellborn G.A."/>
            <person name="Rosendale A.J."/>
            <person name="Cridge A.G."/>
            <person name="Munoz-Torres M.C."/>
            <person name="Bain P.A."/>
            <person name="Manny A.R."/>
            <person name="Major K.M."/>
            <person name="Lambert F.N."/>
            <person name="Vulpe C.D."/>
            <person name="Tuck P."/>
            <person name="Blalock B.J."/>
            <person name="Lin Y.-Y."/>
            <person name="Smith M.E."/>
            <person name="Ochoa-Acuna H."/>
            <person name="Chen M.-J.M."/>
            <person name="Childers C.P."/>
            <person name="Qu J."/>
            <person name="Dugan S."/>
            <person name="Lee S.L."/>
            <person name="Chao H."/>
            <person name="Dinh H."/>
            <person name="Han Y."/>
            <person name="Doddapaneni H."/>
            <person name="Worley K.C."/>
            <person name="Muzny D.M."/>
            <person name="Gibbs R.A."/>
            <person name="Richards S."/>
        </authorList>
    </citation>
    <scope>NUCLEOTIDE SEQUENCE</scope>
    <source>
        <strain evidence="12">HAZT.00-mixed</strain>
        <tissue evidence="12">Whole organism</tissue>
    </source>
</reference>
<evidence type="ECO:0000313" key="14">
    <source>
        <dbReference type="RefSeq" id="XP_018026678.1"/>
    </source>
</evidence>
<evidence type="ECO:0000313" key="13">
    <source>
        <dbReference type="Proteomes" id="UP000694843"/>
    </source>
</evidence>
<dbReference type="AlphaFoldDB" id="A0A6A0H9L4"/>
<evidence type="ECO:0000259" key="11">
    <source>
        <dbReference type="SMART" id="SM00479"/>
    </source>
</evidence>
<keyword evidence="5" id="KW-0540">Nuclease</keyword>
<dbReference type="InterPro" id="IPR036397">
    <property type="entry name" value="RNaseH_sf"/>
</dbReference>
<accession>A0A6A0H9L4</accession>
<comment type="similarity">
    <text evidence="2">Belongs to the REXO4 family.</text>
</comment>
<feature type="compositionally biased region" description="Basic residues" evidence="10">
    <location>
        <begin position="266"/>
        <end position="291"/>
    </location>
</feature>
<dbReference type="PANTHER" id="PTHR12801">
    <property type="entry name" value="RNA EXONUCLEASE REXO1 / RECO3 FAMILY MEMBER-RELATED"/>
    <property type="match status" value="1"/>
</dbReference>
<comment type="function">
    <text evidence="9">Exoribonuclease involved in ribosome biosynthesis. Involved in the processing of ITS1, the internal transcribed spacer localized between the 18S and 5.8S rRNAs.</text>
</comment>
<dbReference type="InterPro" id="IPR012337">
    <property type="entry name" value="RNaseH-like_sf"/>
</dbReference>
<dbReference type="GO" id="GO:0006364">
    <property type="term" value="P:rRNA processing"/>
    <property type="evidence" value="ECO:0007669"/>
    <property type="project" value="UniProtKB-KW"/>
</dbReference>
<evidence type="ECO:0000313" key="12">
    <source>
        <dbReference type="EMBL" id="KAA0201964.1"/>
    </source>
</evidence>
<dbReference type="GO" id="GO:0008408">
    <property type="term" value="F:3'-5' exonuclease activity"/>
    <property type="evidence" value="ECO:0007669"/>
    <property type="project" value="InterPro"/>
</dbReference>
<dbReference type="Pfam" id="PF00929">
    <property type="entry name" value="RNase_T"/>
    <property type="match status" value="1"/>
</dbReference>
<dbReference type="GO" id="GO:0005634">
    <property type="term" value="C:nucleus"/>
    <property type="evidence" value="ECO:0007669"/>
    <property type="project" value="UniProtKB-SubCell"/>
</dbReference>
<dbReference type="OrthoDB" id="8191639at2759"/>
<organism evidence="12">
    <name type="scientific">Hyalella azteca</name>
    <name type="common">Amphipod</name>
    <dbReference type="NCBI Taxonomy" id="294128"/>
    <lineage>
        <taxon>Eukaryota</taxon>
        <taxon>Metazoa</taxon>
        <taxon>Ecdysozoa</taxon>
        <taxon>Arthropoda</taxon>
        <taxon>Crustacea</taxon>
        <taxon>Multicrustacea</taxon>
        <taxon>Malacostraca</taxon>
        <taxon>Eumalacostraca</taxon>
        <taxon>Peracarida</taxon>
        <taxon>Amphipoda</taxon>
        <taxon>Senticaudata</taxon>
        <taxon>Talitrida</taxon>
        <taxon>Talitroidea</taxon>
        <taxon>Hyalellidae</taxon>
        <taxon>Hyalella</taxon>
    </lineage>
</organism>
<feature type="region of interest" description="Disordered" evidence="10">
    <location>
        <begin position="249"/>
        <end position="291"/>
    </location>
</feature>